<evidence type="ECO:0000256" key="1">
    <source>
        <dbReference type="ARBA" id="ARBA00010994"/>
    </source>
</evidence>
<dbReference type="EMBL" id="BNCQ01000002">
    <property type="protein sequence ID" value="GIL95197.1"/>
    <property type="molecule type" value="Genomic_DNA"/>
</dbReference>
<dbReference type="GO" id="GO:0005874">
    <property type="term" value="C:microtubule"/>
    <property type="evidence" value="ECO:0007669"/>
    <property type="project" value="TreeGrafter"/>
</dbReference>
<dbReference type="GO" id="GO:0015631">
    <property type="term" value="F:tubulin binding"/>
    <property type="evidence" value="ECO:0007669"/>
    <property type="project" value="InterPro"/>
</dbReference>
<accession>A0A8J4G1P0</accession>
<dbReference type="GO" id="GO:0046785">
    <property type="term" value="P:microtubule polymerization"/>
    <property type="evidence" value="ECO:0007669"/>
    <property type="project" value="InterPro"/>
</dbReference>
<dbReference type="SUPFAM" id="SSF47473">
    <property type="entry name" value="EF-hand"/>
    <property type="match status" value="1"/>
</dbReference>
<gene>
    <name evidence="2" type="ORF">Vretimale_1280</name>
</gene>
<dbReference type="InterPro" id="IPR011992">
    <property type="entry name" value="EF-hand-dom_pair"/>
</dbReference>
<comment type="caution">
    <text evidence="2">The sequence shown here is derived from an EMBL/GenBank/DDBJ whole genome shotgun (WGS) entry which is preliminary data.</text>
</comment>
<protein>
    <submittedName>
        <fullName evidence="2">Uncharacterized protein</fullName>
    </submittedName>
</protein>
<name>A0A8J4G1P0_9CHLO</name>
<dbReference type="Proteomes" id="UP000722791">
    <property type="component" value="Unassembled WGS sequence"/>
</dbReference>
<dbReference type="AlphaFoldDB" id="A0A8J4G1P0"/>
<reference evidence="2" key="1">
    <citation type="journal article" date="2021" name="Proc. Natl. Acad. Sci. U.S.A.">
        <title>Three genomes in the algal genus Volvox reveal the fate of a haploid sex-determining region after a transition to homothallism.</title>
        <authorList>
            <person name="Yamamoto K."/>
            <person name="Hamaji T."/>
            <person name="Kawai-Toyooka H."/>
            <person name="Matsuzaki R."/>
            <person name="Takahashi F."/>
            <person name="Nishimura Y."/>
            <person name="Kawachi M."/>
            <person name="Noguchi H."/>
            <person name="Minakuchi Y."/>
            <person name="Umen J.G."/>
            <person name="Toyoda A."/>
            <person name="Nozaki H."/>
        </authorList>
    </citation>
    <scope>NUCLEOTIDE SEQUENCE</scope>
    <source>
        <strain evidence="2">NIES-3785</strain>
    </source>
</reference>
<comment type="similarity">
    <text evidence="1">Belongs to the TPPP family.</text>
</comment>
<feature type="non-terminal residue" evidence="2">
    <location>
        <position position="191"/>
    </location>
</feature>
<dbReference type="PANTHER" id="PTHR12932">
    <property type="entry name" value="P25 ALPHA-RELATED"/>
    <property type="match status" value="1"/>
</dbReference>
<dbReference type="Pfam" id="PF05517">
    <property type="entry name" value="p25-alpha"/>
    <property type="match status" value="1"/>
</dbReference>
<dbReference type="GO" id="GO:0001578">
    <property type="term" value="P:microtubule bundle formation"/>
    <property type="evidence" value="ECO:0007669"/>
    <property type="project" value="TreeGrafter"/>
</dbReference>
<organism evidence="2 3">
    <name type="scientific">Volvox reticuliferus</name>
    <dbReference type="NCBI Taxonomy" id="1737510"/>
    <lineage>
        <taxon>Eukaryota</taxon>
        <taxon>Viridiplantae</taxon>
        <taxon>Chlorophyta</taxon>
        <taxon>core chlorophytes</taxon>
        <taxon>Chlorophyceae</taxon>
        <taxon>CS clade</taxon>
        <taxon>Chlamydomonadales</taxon>
        <taxon>Volvocaceae</taxon>
        <taxon>Volvox</taxon>
    </lineage>
</organism>
<evidence type="ECO:0000313" key="3">
    <source>
        <dbReference type="Proteomes" id="UP000722791"/>
    </source>
</evidence>
<evidence type="ECO:0000313" key="2">
    <source>
        <dbReference type="EMBL" id="GIL95197.1"/>
    </source>
</evidence>
<proteinExistence type="inferred from homology"/>
<dbReference type="PANTHER" id="PTHR12932:SF9">
    <property type="entry name" value="TUBULIN POLYMERIZATION-PROMOTING PROTEIN HOMOLOG"/>
    <property type="match status" value="1"/>
</dbReference>
<dbReference type="Gene3D" id="1.10.238.10">
    <property type="entry name" value="EF-hand"/>
    <property type="match status" value="1"/>
</dbReference>
<sequence length="191" mass="21124">YLYIKHNSGHSYCPSFLCKSYKPPATGWLLFEFVIPIMSDALKQAFIAFASYGKGQEIRQDMDNKNFSKCIKDSKIMDAKCITSTEVDITFMKVKAKTDRTINFAQFCAALDHFAQKKGVSRAELEQKIAAASPTSNATQAQAVKYHDDKKLYTGVYKNGGPTNVNKMAAGGLAGLCDRSPADNRGVKYVH</sequence>
<dbReference type="InterPro" id="IPR008907">
    <property type="entry name" value="TPP/p25"/>
</dbReference>
<dbReference type="GO" id="GO:0032273">
    <property type="term" value="P:positive regulation of protein polymerization"/>
    <property type="evidence" value="ECO:0007669"/>
    <property type="project" value="TreeGrafter"/>
</dbReference>